<dbReference type="OrthoDB" id="245811at2759"/>
<protein>
    <submittedName>
        <fullName evidence="1">Uncharacterized protein</fullName>
    </submittedName>
</protein>
<dbReference type="EMBL" id="MKGL01000434">
    <property type="protein sequence ID" value="RNE98799.1"/>
    <property type="molecule type" value="Genomic_DNA"/>
</dbReference>
<evidence type="ECO:0000313" key="2">
    <source>
        <dbReference type="Proteomes" id="UP000283634"/>
    </source>
</evidence>
<dbReference type="VEuPathDB" id="TriTrypDB:TRSC58_04780"/>
<sequence>MTIRCLTRRRAQWAPTALTVPVRLLRRKLSPDRTRDEEIQDRQNAFVWHEKHTFRPHQHFTYDPSSWSRPLEEKMKVKRKLSLVDRLRVLEEREIEAASAIEPTKEPEELKKCTEDLDYFYSIQETEHTAVPLQAQMERLNVLHVLLTAPRHLDTPLAKVERLQQEYRELLRCVFERARLAVVDETMTFDALLYSWFLLLQGAQPLLEALTEGQTHAGDRLYDGIVTMRDALDKPLLHAVEHINAKHNVELILEGWVELFDLVTHPFTRRGQKLRESKSEACHALATVVEQLEQKVMDRTMTALAERMITDDGTELLDAQHMVALLRSMARSSCMIEESSLQRAALLTLKVGEGILATLKNVVAPSLRHSMRIFLLGSSARRVAFNIDESIRKRYIPCPVVLDPCDPPSGVKNPVIAADEVSHATCAGIALLRQTARASPVTRLKVVDAVDALLVMLSHAPNYDLGLSDTSTFVCEMMEGGVLAVDTGAVERHLHVVLLLSRLQFSTCNNQAVLCRLLFLLCSLAPPASCPELTLREWKRLYGTAVHQLLASVRAAALSGHYTRGHNSPGTWEELLAFGQYSGAMPLALWYDACQRYFDGTNVPLSSTCARALLSLRTRCRSPGKGAFARRTTFYSQCASPLDFDSVELLARLLHVVLGECVAAEDLINEAAAWDLAHSAAGDDKALSALLLGAQKCVLERQTSKHAVMTFC</sequence>
<dbReference type="GeneID" id="40332547"/>
<name>A0A3R7M3M3_TRYRA</name>
<gene>
    <name evidence="1" type="ORF">TraAM80_08614</name>
</gene>
<dbReference type="Proteomes" id="UP000283634">
    <property type="component" value="Unassembled WGS sequence"/>
</dbReference>
<accession>A0A3R7M3M3</accession>
<keyword evidence="2" id="KW-1185">Reference proteome</keyword>
<dbReference type="OMA" id="FRPHQHF"/>
<evidence type="ECO:0000313" key="1">
    <source>
        <dbReference type="EMBL" id="RNE98799.1"/>
    </source>
</evidence>
<dbReference type="AlphaFoldDB" id="A0A3R7M3M3"/>
<proteinExistence type="predicted"/>
<dbReference type="RefSeq" id="XP_029234840.1">
    <property type="nucleotide sequence ID" value="XM_029385357.1"/>
</dbReference>
<organism evidence="1 2">
    <name type="scientific">Trypanosoma rangeli</name>
    <dbReference type="NCBI Taxonomy" id="5698"/>
    <lineage>
        <taxon>Eukaryota</taxon>
        <taxon>Discoba</taxon>
        <taxon>Euglenozoa</taxon>
        <taxon>Kinetoplastea</taxon>
        <taxon>Metakinetoplastina</taxon>
        <taxon>Trypanosomatida</taxon>
        <taxon>Trypanosomatidae</taxon>
        <taxon>Trypanosoma</taxon>
        <taxon>Herpetosoma</taxon>
    </lineage>
</organism>
<reference evidence="1 2" key="1">
    <citation type="journal article" date="2018" name="BMC Genomics">
        <title>Genomic comparison of Trypanosoma conorhini and Trypanosoma rangeli to Trypanosoma cruzi strains of high and low virulence.</title>
        <authorList>
            <person name="Bradwell K.R."/>
            <person name="Koparde V.N."/>
            <person name="Matveyev A.V."/>
            <person name="Serrano M.G."/>
            <person name="Alves J.M."/>
            <person name="Parikh H."/>
            <person name="Huang B."/>
            <person name="Lee V."/>
            <person name="Espinosa-Alvarez O."/>
            <person name="Ortiz P.A."/>
            <person name="Costa-Martins A.G."/>
            <person name="Teixeira M.M."/>
            <person name="Buck G.A."/>
        </authorList>
    </citation>
    <scope>NUCLEOTIDE SEQUENCE [LARGE SCALE GENOMIC DNA]</scope>
    <source>
        <strain evidence="1 2">AM80</strain>
    </source>
</reference>
<comment type="caution">
    <text evidence="1">The sequence shown here is derived from an EMBL/GenBank/DDBJ whole genome shotgun (WGS) entry which is preliminary data.</text>
</comment>